<dbReference type="EMBL" id="LAZR01019782">
    <property type="protein sequence ID" value="KKL91250.1"/>
    <property type="molecule type" value="Genomic_DNA"/>
</dbReference>
<accession>A0A0F9IBS8</accession>
<gene>
    <name evidence="2" type="ORF">LCGC14_0907690</name>
    <name evidence="1" type="ORF">LCGC14_1896610</name>
</gene>
<protein>
    <submittedName>
        <fullName evidence="1">Uncharacterized protein</fullName>
    </submittedName>
</protein>
<proteinExistence type="predicted"/>
<organism evidence="1">
    <name type="scientific">marine sediment metagenome</name>
    <dbReference type="NCBI Taxonomy" id="412755"/>
    <lineage>
        <taxon>unclassified sequences</taxon>
        <taxon>metagenomes</taxon>
        <taxon>ecological metagenomes</taxon>
    </lineage>
</organism>
<reference evidence="1" key="1">
    <citation type="journal article" date="2015" name="Nature">
        <title>Complex archaea that bridge the gap between prokaryotes and eukaryotes.</title>
        <authorList>
            <person name="Spang A."/>
            <person name="Saw J.H."/>
            <person name="Jorgensen S.L."/>
            <person name="Zaremba-Niedzwiedzka K."/>
            <person name="Martijn J."/>
            <person name="Lind A.E."/>
            <person name="van Eijk R."/>
            <person name="Schleper C."/>
            <person name="Guy L."/>
            <person name="Ettema T.J."/>
        </authorList>
    </citation>
    <scope>NUCLEOTIDE SEQUENCE</scope>
</reference>
<dbReference type="AlphaFoldDB" id="A0A0F9IBS8"/>
<sequence length="48" mass="5334">MNKLLFGDDVIKNGAGYALVGFNRRVLGSTQSEAFKYSPERVNRELDG</sequence>
<evidence type="ECO:0000313" key="1">
    <source>
        <dbReference type="EMBL" id="KKL91250.1"/>
    </source>
</evidence>
<dbReference type="EMBL" id="LAZR01002998">
    <property type="protein sequence ID" value="KKN23157.1"/>
    <property type="molecule type" value="Genomic_DNA"/>
</dbReference>
<feature type="non-terminal residue" evidence="1">
    <location>
        <position position="48"/>
    </location>
</feature>
<evidence type="ECO:0000313" key="2">
    <source>
        <dbReference type="EMBL" id="KKN23157.1"/>
    </source>
</evidence>
<name>A0A0F9IBS8_9ZZZZ</name>
<comment type="caution">
    <text evidence="1">The sequence shown here is derived from an EMBL/GenBank/DDBJ whole genome shotgun (WGS) entry which is preliminary data.</text>
</comment>